<dbReference type="GO" id="GO:0006422">
    <property type="term" value="P:aspartyl-tRNA aminoacylation"/>
    <property type="evidence" value="ECO:0007669"/>
    <property type="project" value="UniProtKB-UniRule"/>
</dbReference>
<evidence type="ECO:0000256" key="2">
    <source>
        <dbReference type="ARBA" id="ARBA00022490"/>
    </source>
</evidence>
<dbReference type="EC" id="6.1.1.12" evidence="8"/>
<reference evidence="10 11" key="2">
    <citation type="submission" date="2018-06" db="EMBL/GenBank/DDBJ databases">
        <authorList>
            <person name="Zhirakovskaya E."/>
        </authorList>
    </citation>
    <scope>NUCLEOTIDE SEQUENCE [LARGE SCALE GENOMIC DNA]</scope>
    <source>
        <strain evidence="10 11">FBKL4.011</strain>
    </source>
</reference>
<dbReference type="InterPro" id="IPR012340">
    <property type="entry name" value="NA-bd_OB-fold"/>
</dbReference>
<evidence type="ECO:0000313" key="11">
    <source>
        <dbReference type="Proteomes" id="UP000251213"/>
    </source>
</evidence>
<dbReference type="CDD" id="cd00777">
    <property type="entry name" value="AspRS_core"/>
    <property type="match status" value="1"/>
</dbReference>
<dbReference type="EMBL" id="QJKK01000003">
    <property type="protein sequence ID" value="RAL25750.1"/>
    <property type="molecule type" value="Genomic_DNA"/>
</dbReference>
<evidence type="ECO:0000256" key="8">
    <source>
        <dbReference type="HAMAP-Rule" id="MF_00044"/>
    </source>
</evidence>
<gene>
    <name evidence="8" type="primary">aspS</name>
    <name evidence="10" type="ORF">DL897_06650</name>
</gene>
<comment type="similarity">
    <text evidence="1 8">Belongs to the class-II aminoacyl-tRNA synthetase family. Type 1 subfamily.</text>
</comment>
<dbReference type="GO" id="GO:0005524">
    <property type="term" value="F:ATP binding"/>
    <property type="evidence" value="ECO:0007669"/>
    <property type="project" value="UniProtKB-UniRule"/>
</dbReference>
<dbReference type="GO" id="GO:0005737">
    <property type="term" value="C:cytoplasm"/>
    <property type="evidence" value="ECO:0007669"/>
    <property type="project" value="UniProtKB-SubCell"/>
</dbReference>
<dbReference type="GO" id="GO:0016740">
    <property type="term" value="F:transferase activity"/>
    <property type="evidence" value="ECO:0007669"/>
    <property type="project" value="UniProtKB-ARBA"/>
</dbReference>
<dbReference type="InterPro" id="IPR004364">
    <property type="entry name" value="Aa-tRNA-synt_II"/>
</dbReference>
<dbReference type="NCBIfam" id="NF001750">
    <property type="entry name" value="PRK00476.1"/>
    <property type="match status" value="1"/>
</dbReference>
<dbReference type="Gene3D" id="2.40.50.140">
    <property type="entry name" value="Nucleic acid-binding proteins"/>
    <property type="match status" value="1"/>
</dbReference>
<dbReference type="InterPro" id="IPR004115">
    <property type="entry name" value="GAD-like_sf"/>
</dbReference>
<keyword evidence="11" id="KW-1185">Reference proteome</keyword>
<feature type="binding site" evidence="8">
    <location>
        <position position="493"/>
    </location>
    <ligand>
        <name>L-aspartate</name>
        <dbReference type="ChEBI" id="CHEBI:29991"/>
    </ligand>
</feature>
<dbReference type="Pfam" id="PF02938">
    <property type="entry name" value="GAD"/>
    <property type="match status" value="1"/>
</dbReference>
<feature type="binding site" evidence="8">
    <location>
        <begin position="225"/>
        <end position="227"/>
    </location>
    <ligand>
        <name>ATP</name>
        <dbReference type="ChEBI" id="CHEBI:30616"/>
    </ligand>
</feature>
<dbReference type="PANTHER" id="PTHR22594:SF5">
    <property type="entry name" value="ASPARTATE--TRNA LIGASE, MITOCHONDRIAL"/>
    <property type="match status" value="1"/>
</dbReference>
<feature type="domain" description="Aminoacyl-transfer RNA synthetases class-II family profile" evidence="9">
    <location>
        <begin position="148"/>
        <end position="559"/>
    </location>
</feature>
<dbReference type="Pfam" id="PF01336">
    <property type="entry name" value="tRNA_anti-codon"/>
    <property type="match status" value="1"/>
</dbReference>
<feature type="binding site" evidence="8">
    <location>
        <position position="486"/>
    </location>
    <ligand>
        <name>ATP</name>
        <dbReference type="ChEBI" id="CHEBI:30616"/>
    </ligand>
</feature>
<feature type="binding site" evidence="8">
    <location>
        <begin position="538"/>
        <end position="541"/>
    </location>
    <ligand>
        <name>ATP</name>
        <dbReference type="ChEBI" id="CHEBI:30616"/>
    </ligand>
</feature>
<dbReference type="Gene3D" id="3.30.930.10">
    <property type="entry name" value="Bira Bifunctional Protein, Domain 2"/>
    <property type="match status" value="1"/>
</dbReference>
<dbReference type="PROSITE" id="PS50862">
    <property type="entry name" value="AA_TRNA_LIGASE_II"/>
    <property type="match status" value="1"/>
</dbReference>
<keyword evidence="7 8" id="KW-0030">Aminoacyl-tRNA synthetase</keyword>
<dbReference type="GO" id="GO:0004815">
    <property type="term" value="F:aspartate-tRNA ligase activity"/>
    <property type="evidence" value="ECO:0007669"/>
    <property type="project" value="UniProtKB-UniRule"/>
</dbReference>
<keyword evidence="5 8" id="KW-0067">ATP-binding</keyword>
<dbReference type="SUPFAM" id="SSF55261">
    <property type="entry name" value="GAD domain-like"/>
    <property type="match status" value="1"/>
</dbReference>
<evidence type="ECO:0000256" key="6">
    <source>
        <dbReference type="ARBA" id="ARBA00022917"/>
    </source>
</evidence>
<comment type="subunit">
    <text evidence="8">Homodimer.</text>
</comment>
<dbReference type="Gene3D" id="3.30.1360.30">
    <property type="entry name" value="GAD-like domain"/>
    <property type="match status" value="1"/>
</dbReference>
<evidence type="ECO:0000256" key="4">
    <source>
        <dbReference type="ARBA" id="ARBA00022741"/>
    </source>
</evidence>
<dbReference type="PANTHER" id="PTHR22594">
    <property type="entry name" value="ASPARTYL/LYSYL-TRNA SYNTHETASE"/>
    <property type="match status" value="1"/>
</dbReference>
<dbReference type="NCBIfam" id="TIGR00459">
    <property type="entry name" value="aspS_bact"/>
    <property type="match status" value="1"/>
</dbReference>
<dbReference type="RefSeq" id="WP_113658364.1">
    <property type="nucleotide sequence ID" value="NZ_KZ845665.1"/>
</dbReference>
<keyword evidence="3 8" id="KW-0436">Ligase</keyword>
<dbReference type="GO" id="GO:0140096">
    <property type="term" value="F:catalytic activity, acting on a protein"/>
    <property type="evidence" value="ECO:0007669"/>
    <property type="project" value="UniProtKB-ARBA"/>
</dbReference>
<dbReference type="InterPro" id="IPR006195">
    <property type="entry name" value="aa-tRNA-synth_II"/>
</dbReference>
<dbReference type="GO" id="GO:0003676">
    <property type="term" value="F:nucleic acid binding"/>
    <property type="evidence" value="ECO:0007669"/>
    <property type="project" value="InterPro"/>
</dbReference>
<feature type="binding site" evidence="8">
    <location>
        <position position="452"/>
    </location>
    <ligand>
        <name>L-aspartate</name>
        <dbReference type="ChEBI" id="CHEBI:29991"/>
    </ligand>
</feature>
<dbReference type="AlphaFoldDB" id="A0A364K6D6"/>
<dbReference type="OrthoDB" id="9802326at2"/>
<reference evidence="10 11" key="1">
    <citation type="submission" date="2018-06" db="EMBL/GenBank/DDBJ databases">
        <title>Thermoflavimicrobium daqus sp. nov., a thermophilic microbe isolated from Moutai-flavour Daqu.</title>
        <authorList>
            <person name="Wang X."/>
            <person name="Zhou H."/>
        </authorList>
    </citation>
    <scope>NUCLEOTIDE SEQUENCE [LARGE SCALE GENOMIC DNA]</scope>
    <source>
        <strain evidence="10 11">FBKL4.011</strain>
    </source>
</reference>
<dbReference type="InterPro" id="IPR045864">
    <property type="entry name" value="aa-tRNA-synth_II/BPL/LPL"/>
</dbReference>
<protein>
    <recommendedName>
        <fullName evidence="8">Aspartate--tRNA ligase</fullName>
        <ecNumber evidence="8">6.1.1.12</ecNumber>
    </recommendedName>
    <alternativeName>
        <fullName evidence="8">Aspartyl-tRNA synthetase</fullName>
        <shortName evidence="8">AspRS</shortName>
    </alternativeName>
</protein>
<sequence>MEGVIRTHRAIECSKELIGKTVTINGWVQKNRNLGGLLFIDLRDRSGLIQVLFDPEVAPDAFEIASEIGREYVISVTGEIVGRDPKNINPKIPTGEIELQARQIHVFNPAKTPPFPIADDRVDVDESIRLKYRYLDLRRSKMQETMVIRHRAMQSVRRFLDRYGFLELETPILTNSTPEGARDYLVPSRVHPGSFYALPQSPQLFKQLFMVAGMERYFQFARCFRDEDLRADRQPEFTQIDIEASFISREQFLSLMEEMIQTLFKETINVDISIPFPRLTYQEAMERYGSDKPDLRFGMELVSLNEILANTSFKVFASTIANGGQIKAINVKGCAGWSRKEIDNWGKVAQSLGAKGLAWLAYKEEGVKGSVAKFLSAEEIRAIQQATQAETGDLLFFVADRPQMVANVLGEIRVRLAQQLELIDPNVFKFTWVTEFPLLEYDEEDGRYYAKHHPFTAPMTEDIPLLETNPDQVRAYAYDMVLNGYEIGGGSSRIYQRDIQEKMFKALGISLEEAQEKFGFLLEAFEYGAPPHGGIAFGFDRIVMLLSGRSNLRDCIAYPKTNSASCLMTEAPSSVAQAQLDELHLRVKEDKEITTNN</sequence>
<evidence type="ECO:0000313" key="10">
    <source>
        <dbReference type="EMBL" id="RAL25750.1"/>
    </source>
</evidence>
<feature type="binding site" evidence="8">
    <location>
        <position position="179"/>
    </location>
    <ligand>
        <name>L-aspartate</name>
        <dbReference type="ChEBI" id="CHEBI:29991"/>
    </ligand>
</feature>
<dbReference type="HAMAP" id="MF_00044">
    <property type="entry name" value="Asp_tRNA_synth_type1"/>
    <property type="match status" value="1"/>
</dbReference>
<keyword evidence="4 8" id="KW-0547">Nucleotide-binding</keyword>
<dbReference type="InterPro" id="IPR029351">
    <property type="entry name" value="GAD_dom"/>
</dbReference>
<dbReference type="InterPro" id="IPR004524">
    <property type="entry name" value="Asp-tRNA-ligase_1"/>
</dbReference>
<feature type="binding site" evidence="8">
    <location>
        <position position="225"/>
    </location>
    <ligand>
        <name>L-aspartate</name>
        <dbReference type="ChEBI" id="CHEBI:29991"/>
    </ligand>
</feature>
<evidence type="ECO:0000256" key="5">
    <source>
        <dbReference type="ARBA" id="ARBA00022840"/>
    </source>
</evidence>
<dbReference type="CDD" id="cd04317">
    <property type="entry name" value="EcAspRS_like_N"/>
    <property type="match status" value="1"/>
</dbReference>
<dbReference type="InterPro" id="IPR002312">
    <property type="entry name" value="Asp/Asn-tRNA-synth_IIb"/>
</dbReference>
<dbReference type="InterPro" id="IPR004365">
    <property type="entry name" value="NA-bd_OB_tRNA"/>
</dbReference>
<keyword evidence="6 8" id="KW-0648">Protein biosynthesis</keyword>
<dbReference type="Proteomes" id="UP000251213">
    <property type="component" value="Unassembled WGS sequence"/>
</dbReference>
<proteinExistence type="inferred from homology"/>
<evidence type="ECO:0000256" key="1">
    <source>
        <dbReference type="ARBA" id="ARBA00006303"/>
    </source>
</evidence>
<accession>A0A364K6D6</accession>
<organism evidence="10 11">
    <name type="scientific">Thermoflavimicrobium daqui</name>
    <dbReference type="NCBI Taxonomy" id="2137476"/>
    <lineage>
        <taxon>Bacteria</taxon>
        <taxon>Bacillati</taxon>
        <taxon>Bacillota</taxon>
        <taxon>Bacilli</taxon>
        <taxon>Bacillales</taxon>
        <taxon>Thermoactinomycetaceae</taxon>
        <taxon>Thermoflavimicrobium</taxon>
    </lineage>
</organism>
<dbReference type="PRINTS" id="PR01042">
    <property type="entry name" value="TRNASYNTHASP"/>
</dbReference>
<dbReference type="InterPro" id="IPR047090">
    <property type="entry name" value="AspRS_core"/>
</dbReference>
<comment type="caution">
    <text evidence="8">Lacks conserved residue(s) required for the propagation of feature annotation.</text>
</comment>
<comment type="caution">
    <text evidence="10">The sequence shown here is derived from an EMBL/GenBank/DDBJ whole genome shotgun (WGS) entry which is preliminary data.</text>
</comment>
<evidence type="ECO:0000259" key="9">
    <source>
        <dbReference type="PROSITE" id="PS50862"/>
    </source>
</evidence>
<feature type="region of interest" description="Aspartate" evidence="8">
    <location>
        <begin position="203"/>
        <end position="206"/>
    </location>
</feature>
<dbReference type="Pfam" id="PF00152">
    <property type="entry name" value="tRNA-synt_2"/>
    <property type="match status" value="1"/>
</dbReference>
<comment type="subcellular location">
    <subcellularLocation>
        <location evidence="8">Cytoplasm</location>
    </subcellularLocation>
</comment>
<comment type="catalytic activity">
    <reaction evidence="8">
        <text>tRNA(Asp) + L-aspartate + ATP = L-aspartyl-tRNA(Asp) + AMP + diphosphate</text>
        <dbReference type="Rhea" id="RHEA:19649"/>
        <dbReference type="Rhea" id="RHEA-COMP:9660"/>
        <dbReference type="Rhea" id="RHEA-COMP:9678"/>
        <dbReference type="ChEBI" id="CHEBI:29991"/>
        <dbReference type="ChEBI" id="CHEBI:30616"/>
        <dbReference type="ChEBI" id="CHEBI:33019"/>
        <dbReference type="ChEBI" id="CHEBI:78442"/>
        <dbReference type="ChEBI" id="CHEBI:78516"/>
        <dbReference type="ChEBI" id="CHEBI:456215"/>
        <dbReference type="EC" id="6.1.1.12"/>
    </reaction>
</comment>
<dbReference type="SUPFAM" id="SSF55681">
    <property type="entry name" value="Class II aaRS and biotin synthetases"/>
    <property type="match status" value="1"/>
</dbReference>
<dbReference type="InterPro" id="IPR047089">
    <property type="entry name" value="Asp-tRNA-ligase_1_N"/>
</dbReference>
<feature type="binding site" evidence="8">
    <location>
        <position position="234"/>
    </location>
    <ligand>
        <name>ATP</name>
        <dbReference type="ChEBI" id="CHEBI:30616"/>
    </ligand>
</feature>
<evidence type="ECO:0000256" key="3">
    <source>
        <dbReference type="ARBA" id="ARBA00022598"/>
    </source>
</evidence>
<evidence type="ECO:0000256" key="7">
    <source>
        <dbReference type="ARBA" id="ARBA00023146"/>
    </source>
</evidence>
<comment type="function">
    <text evidence="8">Catalyzes the attachment of L-aspartate to tRNA(Asp) in a two-step reaction: L-aspartate is first activated by ATP to form Asp-AMP and then transferred to the acceptor end of tRNA(Asp).</text>
</comment>
<dbReference type="SUPFAM" id="SSF50249">
    <property type="entry name" value="Nucleic acid-binding proteins"/>
    <property type="match status" value="1"/>
</dbReference>
<keyword evidence="2 8" id="KW-0963">Cytoplasm</keyword>
<name>A0A364K6D6_9BACL</name>